<feature type="compositionally biased region" description="Basic and acidic residues" evidence="9">
    <location>
        <begin position="797"/>
        <end position="808"/>
    </location>
</feature>
<evidence type="ECO:0000256" key="1">
    <source>
        <dbReference type="ARBA" id="ARBA00022723"/>
    </source>
</evidence>
<feature type="region of interest" description="Disordered" evidence="9">
    <location>
        <begin position="600"/>
        <end position="625"/>
    </location>
</feature>
<organism evidence="11 12">
    <name type="scientific">Apatococcus lobatus</name>
    <dbReference type="NCBI Taxonomy" id="904363"/>
    <lineage>
        <taxon>Eukaryota</taxon>
        <taxon>Viridiplantae</taxon>
        <taxon>Chlorophyta</taxon>
        <taxon>core chlorophytes</taxon>
        <taxon>Trebouxiophyceae</taxon>
        <taxon>Chlorellales</taxon>
        <taxon>Chlorellaceae</taxon>
        <taxon>Apatococcus</taxon>
    </lineage>
</organism>
<evidence type="ECO:0000313" key="11">
    <source>
        <dbReference type="EMBL" id="KAK9825239.1"/>
    </source>
</evidence>
<dbReference type="InterPro" id="IPR013088">
    <property type="entry name" value="Znf_NHR/GATA"/>
</dbReference>
<keyword evidence="2 8" id="KW-0863">Zinc-finger</keyword>
<evidence type="ECO:0000259" key="10">
    <source>
        <dbReference type="PROSITE" id="PS50114"/>
    </source>
</evidence>
<dbReference type="Gene3D" id="3.30.50.10">
    <property type="entry name" value="Erythroid Transcription Factor GATA-1, subunit A"/>
    <property type="match status" value="1"/>
</dbReference>
<dbReference type="InterPro" id="IPR000679">
    <property type="entry name" value="Znf_GATA"/>
</dbReference>
<accession>A0AAW1QUU8</accession>
<gene>
    <name evidence="11" type="ORF">WJX74_002786</name>
</gene>
<feature type="region of interest" description="Disordered" evidence="9">
    <location>
        <begin position="653"/>
        <end position="674"/>
    </location>
</feature>
<reference evidence="11 12" key="1">
    <citation type="journal article" date="2024" name="Nat. Commun.">
        <title>Phylogenomics reveals the evolutionary origins of lichenization in chlorophyte algae.</title>
        <authorList>
            <person name="Puginier C."/>
            <person name="Libourel C."/>
            <person name="Otte J."/>
            <person name="Skaloud P."/>
            <person name="Haon M."/>
            <person name="Grisel S."/>
            <person name="Petersen M."/>
            <person name="Berrin J.G."/>
            <person name="Delaux P.M."/>
            <person name="Dal Grande F."/>
            <person name="Keller J."/>
        </authorList>
    </citation>
    <scope>NUCLEOTIDE SEQUENCE [LARGE SCALE GENOMIC DNA]</scope>
    <source>
        <strain evidence="11 12">SAG 2145</strain>
    </source>
</reference>
<dbReference type="GO" id="GO:0043565">
    <property type="term" value="F:sequence-specific DNA binding"/>
    <property type="evidence" value="ECO:0007669"/>
    <property type="project" value="InterPro"/>
</dbReference>
<evidence type="ECO:0000256" key="6">
    <source>
        <dbReference type="ARBA" id="ARBA00024019"/>
    </source>
</evidence>
<feature type="compositionally biased region" description="Basic residues" evidence="9">
    <location>
        <begin position="88"/>
        <end position="99"/>
    </location>
</feature>
<feature type="compositionally biased region" description="Basic and acidic residues" evidence="9">
    <location>
        <begin position="1357"/>
        <end position="1366"/>
    </location>
</feature>
<feature type="region of interest" description="Disordered" evidence="9">
    <location>
        <begin position="1269"/>
        <end position="1394"/>
    </location>
</feature>
<keyword evidence="4" id="KW-0805">Transcription regulation</keyword>
<comment type="similarity">
    <text evidence="6">Belongs to the type IV zinc-finger family. Class B subfamily.</text>
</comment>
<dbReference type="GO" id="GO:0008270">
    <property type="term" value="F:zinc ion binding"/>
    <property type="evidence" value="ECO:0007669"/>
    <property type="project" value="UniProtKB-KW"/>
</dbReference>
<dbReference type="GO" id="GO:0006355">
    <property type="term" value="P:regulation of DNA-templated transcription"/>
    <property type="evidence" value="ECO:0007669"/>
    <property type="project" value="InterPro"/>
</dbReference>
<evidence type="ECO:0000313" key="12">
    <source>
        <dbReference type="Proteomes" id="UP001438707"/>
    </source>
</evidence>
<dbReference type="PANTHER" id="PTHR47172">
    <property type="entry name" value="OS01G0976800 PROTEIN"/>
    <property type="match status" value="1"/>
</dbReference>
<keyword evidence="5" id="KW-0804">Transcription</keyword>
<evidence type="ECO:0000256" key="4">
    <source>
        <dbReference type="ARBA" id="ARBA00023015"/>
    </source>
</evidence>
<feature type="region of interest" description="Disordered" evidence="9">
    <location>
        <begin position="1089"/>
        <end position="1111"/>
    </location>
</feature>
<comment type="function">
    <text evidence="7">Transcriptional regulator that specifically binds 5'-GATA-3' or 5'-GAT-3' motifs within gene promoters.</text>
</comment>
<keyword evidence="12" id="KW-1185">Reference proteome</keyword>
<dbReference type="EMBL" id="JALJOS010000025">
    <property type="protein sequence ID" value="KAK9825239.1"/>
    <property type="molecule type" value="Genomic_DNA"/>
</dbReference>
<keyword evidence="3" id="KW-0862">Zinc</keyword>
<sequence>MNVPAEPCHQQPLLQAAAAAEAELRSQGPVSAPSPNNEQPRHYKAFLKQLSRHNSLDSNPHAMTAPTLENRVPSWPPAGSKSAVTSPKKARKPSLHSAHRIAQDDSEEDDPGQAVKSCVECGRTRTPQWREGPLGPKTLCNACGVKRQRVKRMRQQEMERMQQAAVSRHDQGQKGPWQMRIQEEYDDDVYSCDERDYDPAAGVIISPSGSKRPVRKAAAKAALRTAQYAANGHWQDERVVALEPAGSLPIDALAAACASMEEDLLKQDAQPTRPPIHPDFAGAINLINLRQDSAVSNQGWQIPAHRPHEILMDAHHDCLMDASAAAAPPVEAWGNEVSRGGPFPHSLPGPFLTGQQGRLNGFAAQEGTWVATMRRESELHPELNGMPRPHGSLGMQEFPGCDPALLGMHSNHQLLPGAQLPIYPLTDQMRPPLLQPPLGTLQQRQMDQGFPMYGMPWLDPSGFGDLAVLTRENQQTGLLHPGSLAIAAAPLSGRVTSQDTPQQQQQQQQSGRVSHEVDVGPEMLSDGQQRQMGLEHGARHPSEWNVPRQAKPQHREHDALHDNMQQHPPSAGHLVPPEAGNLSRATRDEPDNHRPAQLQAANVAARSQGRTHRHPSPRASFTNVPTLVRSPVSGGIHAPDVHAAAQALTTSAMLESGQQPPTAPSGSDVGGARPGVIRPVAMRLVEQPRREHGPMGTHGALQPVMGPQHAPRAGGSFSAPQVFAPWQQVRSVCAWPPGFAPGHTTGILSRVLPKIRARPSFAASDQPGSQSAATQAAPACSLAPRESNDQALMVDGTDIRLSPKDPRSSHSFHSSSTRSARSPTAPALQQPAHASKDGAKSADITSMSQHKQQQEHEGLQGGLSVQGRSRQGSVGMGMGLSQQMLALSKSLGVTHPEHCQRQRRSPRPSDAAKPAGPKPAGRASHARVGPAGPHQHPRQAMGNMIVESQEADVEISDDEPMPDAGPDASIRPLQAADAQLYGSSQSPPASLAHGVEQRRRLGGFGADAQPEQGPMVPAGLGAHEQDEQEGMRCEALRAQPIAREAAGIKSEAYMQREGQSDEPLASEPFKKLKLAAAGFLQGADSIVPRSRPHAKHMRQSASGPLPAAQTPGVSDDDGMIIELCDPCGAEGLCQHKTSGDAHAGEAPMLQAPGDPSALTKQQLLEEVVEASESLLNDSTCVERLLDGPAATADGPQMAVQGQCVAQSDLAAADIAITESSLHQCPVPMRHSTEQWPTCAKNQHITPNTLSGPSQQQELTGAVARPISHAAQGNDDSMGSGDVSHRSGPARPVVPRHVPRTSQPMHGPPGAVIAAGASAEKPPGPGHAPIGHVHRDEPFRNTSSTPRQLDSSGCVDEQMSHDARSEPEMTTGTRSHESGPAKSGQDTRPACNGMQHQDGVRVQSGAMGEPADALVSDQGQVCNGALDEDIVLAAVGSTQHRLEVEALALEQAAARLGSASIEDWERSGSPPPDDEAICSALLRARRRAASAERAALAGQAVVEAVTELLGKKQAILVQARHHYQRSLREGPSSHAMLACRGSRTCDGPTQHSGPGPMKRLRC</sequence>
<evidence type="ECO:0000256" key="2">
    <source>
        <dbReference type="ARBA" id="ARBA00022771"/>
    </source>
</evidence>
<dbReference type="PROSITE" id="PS00344">
    <property type="entry name" value="GATA_ZN_FINGER_1"/>
    <property type="match status" value="1"/>
</dbReference>
<feature type="domain" description="GATA-type" evidence="10">
    <location>
        <begin position="112"/>
        <end position="168"/>
    </location>
</feature>
<dbReference type="PROSITE" id="PS50114">
    <property type="entry name" value="GATA_ZN_FINGER_2"/>
    <property type="match status" value="1"/>
</dbReference>
<dbReference type="Pfam" id="PF00320">
    <property type="entry name" value="GATA"/>
    <property type="match status" value="1"/>
</dbReference>
<evidence type="ECO:0000256" key="5">
    <source>
        <dbReference type="ARBA" id="ARBA00023163"/>
    </source>
</evidence>
<protein>
    <recommendedName>
        <fullName evidence="10">GATA-type domain-containing protein</fullName>
    </recommendedName>
</protein>
<keyword evidence="1" id="KW-0479">Metal-binding</keyword>
<evidence type="ECO:0000256" key="7">
    <source>
        <dbReference type="ARBA" id="ARBA00037539"/>
    </source>
</evidence>
<dbReference type="PANTHER" id="PTHR47172:SF24">
    <property type="entry name" value="GATA ZINC FINGER DOMAIN-CONTAINING PROTEIN 14-RELATED"/>
    <property type="match status" value="1"/>
</dbReference>
<proteinExistence type="inferred from homology"/>
<evidence type="ECO:0000256" key="9">
    <source>
        <dbReference type="SAM" id="MobiDB-lite"/>
    </source>
</evidence>
<name>A0AAW1QUU8_9CHLO</name>
<feature type="region of interest" description="Disordered" evidence="9">
    <location>
        <begin position="493"/>
        <end position="557"/>
    </location>
</feature>
<feature type="compositionally biased region" description="Low complexity" evidence="9">
    <location>
        <begin position="911"/>
        <end position="921"/>
    </location>
</feature>
<feature type="region of interest" description="Disordered" evidence="9">
    <location>
        <begin position="18"/>
        <end position="113"/>
    </location>
</feature>
<feature type="compositionally biased region" description="Polar residues" evidence="9">
    <location>
        <begin position="1339"/>
        <end position="1350"/>
    </location>
</feature>
<dbReference type="SMART" id="SM00401">
    <property type="entry name" value="ZnF_GATA"/>
    <property type="match status" value="1"/>
</dbReference>
<comment type="caution">
    <text evidence="11">The sequence shown here is derived from an EMBL/GenBank/DDBJ whole genome shotgun (WGS) entry which is preliminary data.</text>
</comment>
<dbReference type="Proteomes" id="UP001438707">
    <property type="component" value="Unassembled WGS sequence"/>
</dbReference>
<feature type="region of interest" description="Disordered" evidence="9">
    <location>
        <begin position="894"/>
        <end position="938"/>
    </location>
</feature>
<feature type="compositionally biased region" description="Low complexity" evidence="9">
    <location>
        <begin position="809"/>
        <end position="827"/>
    </location>
</feature>
<evidence type="ECO:0000256" key="3">
    <source>
        <dbReference type="ARBA" id="ARBA00022833"/>
    </source>
</evidence>
<evidence type="ECO:0000256" key="8">
    <source>
        <dbReference type="PROSITE-ProRule" id="PRU00094"/>
    </source>
</evidence>
<dbReference type="SUPFAM" id="SSF57716">
    <property type="entry name" value="Glucocorticoid receptor-like (DNA-binding domain)"/>
    <property type="match status" value="1"/>
</dbReference>
<feature type="region of interest" description="Disordered" evidence="9">
    <location>
        <begin position="761"/>
        <end position="876"/>
    </location>
</feature>
<dbReference type="CDD" id="cd00202">
    <property type="entry name" value="ZnF_GATA"/>
    <property type="match status" value="1"/>
</dbReference>